<feature type="transmembrane region" description="Helical" evidence="1">
    <location>
        <begin position="404"/>
        <end position="432"/>
    </location>
</feature>
<feature type="transmembrane region" description="Helical" evidence="1">
    <location>
        <begin position="438"/>
        <end position="458"/>
    </location>
</feature>
<keyword evidence="1" id="KW-1133">Transmembrane helix</keyword>
<feature type="transmembrane region" description="Helical" evidence="1">
    <location>
        <begin position="48"/>
        <end position="73"/>
    </location>
</feature>
<sequence length="477" mass="53926">MGNGVSPRELKGKRLIGYCMGDLGMALPNIFTGVFIVQYYVYTINLNFILVSVGITTQLIVSAIFAVIFGVIVDNKKPGKLGKRRPFLLIGLPIWFLTTILIWFPPRGPPGNSLYLPTTIYFWVIILLRSISRSLLFNVYISMLPEQSQTPKNRETVASVRSAFIIIASIVAVMLPLIIQSILEDPQNVKHWQPSGQIILFYIPIIGTCVAIFGFISVLLIFFSVDETYYNTDIEYKWEKISLKGRFRQMAIPAMDHNFRNIIVAAFFSGIAGKLLGLLVFPFQTYVLEFSSLQFFIYILISIFGKFGWYFIWMKLRKRNHILKSYSTVMILGAIGSFLGMFFLIRILSFNLQLILYIITWSTVLGSMYSFPLFSIPITAALVHEAAENSKEENIDNALSKISGAYYGLSSFLSSMGPAIASLLVGFILSGLNEKNPTILILLFISIGLFYLLALIFIRRIKIKHISFFNNQTVENV</sequence>
<evidence type="ECO:0000256" key="1">
    <source>
        <dbReference type="SAM" id="Phobius"/>
    </source>
</evidence>
<keyword evidence="1" id="KW-0472">Membrane</keyword>
<dbReference type="AlphaFoldDB" id="A0A0F9PH20"/>
<feature type="transmembrane region" description="Helical" evidence="1">
    <location>
        <begin position="325"/>
        <end position="348"/>
    </location>
</feature>
<dbReference type="PANTHER" id="PTHR11328:SF24">
    <property type="entry name" value="MAJOR FACILITATOR SUPERFAMILY (MFS) PROFILE DOMAIN-CONTAINING PROTEIN"/>
    <property type="match status" value="1"/>
</dbReference>
<organism evidence="2">
    <name type="scientific">marine sediment metagenome</name>
    <dbReference type="NCBI Taxonomy" id="412755"/>
    <lineage>
        <taxon>unclassified sequences</taxon>
        <taxon>metagenomes</taxon>
        <taxon>ecological metagenomes</taxon>
    </lineage>
</organism>
<dbReference type="Gene3D" id="1.20.1250.20">
    <property type="entry name" value="MFS general substrate transporter like domains"/>
    <property type="match status" value="1"/>
</dbReference>
<feature type="transmembrane region" description="Helical" evidence="1">
    <location>
        <begin position="262"/>
        <end position="283"/>
    </location>
</feature>
<feature type="transmembrane region" description="Helical" evidence="1">
    <location>
        <begin position="120"/>
        <end position="141"/>
    </location>
</feature>
<feature type="transmembrane region" description="Helical" evidence="1">
    <location>
        <begin position="15"/>
        <end position="42"/>
    </location>
</feature>
<dbReference type="Pfam" id="PF13347">
    <property type="entry name" value="MFS_2"/>
    <property type="match status" value="1"/>
</dbReference>
<accession>A0A0F9PH20</accession>
<dbReference type="SUPFAM" id="SSF103473">
    <property type="entry name" value="MFS general substrate transporter"/>
    <property type="match status" value="1"/>
</dbReference>
<proteinExistence type="predicted"/>
<dbReference type="PANTHER" id="PTHR11328">
    <property type="entry name" value="MAJOR FACILITATOR SUPERFAMILY DOMAIN-CONTAINING PROTEIN"/>
    <property type="match status" value="1"/>
</dbReference>
<evidence type="ECO:0000313" key="2">
    <source>
        <dbReference type="EMBL" id="KKN00316.1"/>
    </source>
</evidence>
<name>A0A0F9PH20_9ZZZZ</name>
<dbReference type="GO" id="GO:0015293">
    <property type="term" value="F:symporter activity"/>
    <property type="evidence" value="ECO:0007669"/>
    <property type="project" value="InterPro"/>
</dbReference>
<dbReference type="GO" id="GO:0008643">
    <property type="term" value="P:carbohydrate transport"/>
    <property type="evidence" value="ECO:0007669"/>
    <property type="project" value="InterPro"/>
</dbReference>
<reference evidence="2" key="1">
    <citation type="journal article" date="2015" name="Nature">
        <title>Complex archaea that bridge the gap between prokaryotes and eukaryotes.</title>
        <authorList>
            <person name="Spang A."/>
            <person name="Saw J.H."/>
            <person name="Jorgensen S.L."/>
            <person name="Zaremba-Niedzwiedzka K."/>
            <person name="Martijn J."/>
            <person name="Lind A.E."/>
            <person name="van Eijk R."/>
            <person name="Schleper C."/>
            <person name="Guy L."/>
            <person name="Ettema T.J."/>
        </authorList>
    </citation>
    <scope>NUCLEOTIDE SEQUENCE</scope>
</reference>
<comment type="caution">
    <text evidence="2">The sequence shown here is derived from an EMBL/GenBank/DDBJ whole genome shotgun (WGS) entry which is preliminary data.</text>
</comment>
<feature type="transmembrane region" description="Helical" evidence="1">
    <location>
        <begin position="162"/>
        <end position="179"/>
    </location>
</feature>
<keyword evidence="1" id="KW-0812">Transmembrane</keyword>
<feature type="transmembrane region" description="Helical" evidence="1">
    <location>
        <begin position="354"/>
        <end position="383"/>
    </location>
</feature>
<evidence type="ECO:0008006" key="3">
    <source>
        <dbReference type="Google" id="ProtNLM"/>
    </source>
</evidence>
<feature type="transmembrane region" description="Helical" evidence="1">
    <location>
        <begin position="295"/>
        <end position="313"/>
    </location>
</feature>
<protein>
    <recommendedName>
        <fullName evidence="3">Major facilitator superfamily (MFS) profile domain-containing protein</fullName>
    </recommendedName>
</protein>
<gene>
    <name evidence="2" type="ORF">LCGC14_1139020</name>
</gene>
<feature type="transmembrane region" description="Helical" evidence="1">
    <location>
        <begin position="85"/>
        <end position="104"/>
    </location>
</feature>
<dbReference type="GO" id="GO:0005886">
    <property type="term" value="C:plasma membrane"/>
    <property type="evidence" value="ECO:0007669"/>
    <property type="project" value="TreeGrafter"/>
</dbReference>
<feature type="transmembrane region" description="Helical" evidence="1">
    <location>
        <begin position="199"/>
        <end position="223"/>
    </location>
</feature>
<dbReference type="InterPro" id="IPR039672">
    <property type="entry name" value="MFS_2"/>
</dbReference>
<dbReference type="InterPro" id="IPR036259">
    <property type="entry name" value="MFS_trans_sf"/>
</dbReference>
<dbReference type="EMBL" id="LAZR01005391">
    <property type="protein sequence ID" value="KKN00316.1"/>
    <property type="molecule type" value="Genomic_DNA"/>
</dbReference>